<dbReference type="Proteomes" id="UP001152561">
    <property type="component" value="Unassembled WGS sequence"/>
</dbReference>
<protein>
    <submittedName>
        <fullName evidence="1">Uncharacterized protein</fullName>
    </submittedName>
</protein>
<dbReference type="AlphaFoldDB" id="A0A9Q1R6I7"/>
<proteinExistence type="predicted"/>
<accession>A0A9Q1R6I7</accession>
<sequence>MLIITVPELLDKVNGLNLPILLFCHQKNSNLSVVTFTGLVDKAGCKGVILLCLWHIGSGAAPFGKELMENCAKSSPLAVVAQ</sequence>
<organism evidence="1 2">
    <name type="scientific">Anisodus acutangulus</name>
    <dbReference type="NCBI Taxonomy" id="402998"/>
    <lineage>
        <taxon>Eukaryota</taxon>
        <taxon>Viridiplantae</taxon>
        <taxon>Streptophyta</taxon>
        <taxon>Embryophyta</taxon>
        <taxon>Tracheophyta</taxon>
        <taxon>Spermatophyta</taxon>
        <taxon>Magnoliopsida</taxon>
        <taxon>eudicotyledons</taxon>
        <taxon>Gunneridae</taxon>
        <taxon>Pentapetalae</taxon>
        <taxon>asterids</taxon>
        <taxon>lamiids</taxon>
        <taxon>Solanales</taxon>
        <taxon>Solanaceae</taxon>
        <taxon>Solanoideae</taxon>
        <taxon>Hyoscyameae</taxon>
        <taxon>Anisodus</taxon>
    </lineage>
</organism>
<reference evidence="2" key="1">
    <citation type="journal article" date="2023" name="Proc. Natl. Acad. Sci. U.S.A.">
        <title>Genomic and structural basis for evolution of tropane alkaloid biosynthesis.</title>
        <authorList>
            <person name="Wanga Y.-J."/>
            <person name="Taina T."/>
            <person name="Yua J.-Y."/>
            <person name="Lia J."/>
            <person name="Xua B."/>
            <person name="Chenc J."/>
            <person name="D'Auriad J.C."/>
            <person name="Huanga J.-P."/>
            <person name="Huanga S.-X."/>
        </authorList>
    </citation>
    <scope>NUCLEOTIDE SEQUENCE [LARGE SCALE GENOMIC DNA]</scope>
    <source>
        <strain evidence="2">cv. KIB-2019</strain>
    </source>
</reference>
<comment type="caution">
    <text evidence="1">The sequence shown here is derived from an EMBL/GenBank/DDBJ whole genome shotgun (WGS) entry which is preliminary data.</text>
</comment>
<dbReference type="EMBL" id="JAJAGQ010000014">
    <property type="protein sequence ID" value="KAJ8543092.1"/>
    <property type="molecule type" value="Genomic_DNA"/>
</dbReference>
<gene>
    <name evidence="1" type="ORF">K7X08_005615</name>
</gene>
<name>A0A9Q1R6I7_9SOLA</name>
<evidence type="ECO:0000313" key="2">
    <source>
        <dbReference type="Proteomes" id="UP001152561"/>
    </source>
</evidence>
<evidence type="ECO:0000313" key="1">
    <source>
        <dbReference type="EMBL" id="KAJ8543092.1"/>
    </source>
</evidence>
<keyword evidence="2" id="KW-1185">Reference proteome</keyword>
<dbReference type="OrthoDB" id="10558252at2759"/>